<evidence type="ECO:0000313" key="7">
    <source>
        <dbReference type="Proteomes" id="UP000294914"/>
    </source>
</evidence>
<dbReference type="EMBL" id="SOQX01000006">
    <property type="protein sequence ID" value="TDX99991.1"/>
    <property type="molecule type" value="Genomic_DNA"/>
</dbReference>
<dbReference type="SUPFAM" id="SSF53850">
    <property type="entry name" value="Periplasmic binding protein-like II"/>
    <property type="match status" value="1"/>
</dbReference>
<dbReference type="InterPro" id="IPR007210">
    <property type="entry name" value="ABC_Gly_betaine_transp_sub-bd"/>
</dbReference>
<keyword evidence="3" id="KW-1003">Cell membrane</keyword>
<evidence type="ECO:0000256" key="4">
    <source>
        <dbReference type="ARBA" id="ARBA00023136"/>
    </source>
</evidence>
<feature type="domain" description="ABC-type glycine betaine transport system substrate-binding" evidence="5">
    <location>
        <begin position="30"/>
        <end position="279"/>
    </location>
</feature>
<proteinExistence type="predicted"/>
<dbReference type="GO" id="GO:0005275">
    <property type="term" value="F:amine transmembrane transporter activity"/>
    <property type="evidence" value="ECO:0007669"/>
    <property type="project" value="TreeGrafter"/>
</dbReference>
<dbReference type="AlphaFoldDB" id="A0A4R8IHB7"/>
<dbReference type="PANTHER" id="PTHR47737:SF1">
    <property type="entry name" value="GLYCINE BETAINE_PROLINE BETAINE TRANSPORT SYSTEM PERMEASE PROTEIN PROW"/>
    <property type="match status" value="1"/>
</dbReference>
<evidence type="ECO:0000256" key="2">
    <source>
        <dbReference type="ARBA" id="ARBA00022448"/>
    </source>
</evidence>
<dbReference type="GO" id="GO:0015871">
    <property type="term" value="P:choline transport"/>
    <property type="evidence" value="ECO:0007669"/>
    <property type="project" value="TreeGrafter"/>
</dbReference>
<dbReference type="GO" id="GO:0031460">
    <property type="term" value="P:glycine betaine transport"/>
    <property type="evidence" value="ECO:0007669"/>
    <property type="project" value="TreeGrafter"/>
</dbReference>
<dbReference type="GO" id="GO:0043190">
    <property type="term" value="C:ATP-binding cassette (ABC) transporter complex"/>
    <property type="evidence" value="ECO:0007669"/>
    <property type="project" value="InterPro"/>
</dbReference>
<evidence type="ECO:0000259" key="5">
    <source>
        <dbReference type="Pfam" id="PF04069"/>
    </source>
</evidence>
<gene>
    <name evidence="6" type="ORF">EDC23_2152</name>
</gene>
<evidence type="ECO:0000256" key="1">
    <source>
        <dbReference type="ARBA" id="ARBA00004236"/>
    </source>
</evidence>
<protein>
    <submittedName>
        <fullName evidence="6">Glycine betaine/proline transport system substrate-binding protein</fullName>
    </submittedName>
</protein>
<organism evidence="6 7">
    <name type="scientific">Thiohalophilus thiocyanatoxydans</name>
    <dbReference type="NCBI Taxonomy" id="381308"/>
    <lineage>
        <taxon>Bacteria</taxon>
        <taxon>Pseudomonadati</taxon>
        <taxon>Pseudomonadota</taxon>
        <taxon>Gammaproteobacteria</taxon>
        <taxon>Thiohalomonadales</taxon>
        <taxon>Thiohalophilaceae</taxon>
        <taxon>Thiohalophilus</taxon>
    </lineage>
</organism>
<dbReference type="Pfam" id="PF04069">
    <property type="entry name" value="OpuAC"/>
    <property type="match status" value="1"/>
</dbReference>
<dbReference type="Gene3D" id="3.40.190.10">
    <property type="entry name" value="Periplasmic binding protein-like II"/>
    <property type="match status" value="1"/>
</dbReference>
<keyword evidence="4" id="KW-0472">Membrane</keyword>
<evidence type="ECO:0000313" key="6">
    <source>
        <dbReference type="EMBL" id="TDX99991.1"/>
    </source>
</evidence>
<comment type="subcellular location">
    <subcellularLocation>
        <location evidence="1">Cell membrane</location>
    </subcellularLocation>
</comment>
<dbReference type="CDD" id="cd13639">
    <property type="entry name" value="PBP2_OpuAC_like"/>
    <property type="match status" value="1"/>
</dbReference>
<dbReference type="PANTHER" id="PTHR47737">
    <property type="entry name" value="GLYCINE BETAINE/PROLINE BETAINE TRANSPORT SYSTEM PERMEASE PROTEIN PROW"/>
    <property type="match status" value="1"/>
</dbReference>
<name>A0A4R8IHB7_9GAMM</name>
<keyword evidence="7" id="KW-1185">Reference proteome</keyword>
<dbReference type="GO" id="GO:0015226">
    <property type="term" value="F:carnitine transmembrane transporter activity"/>
    <property type="evidence" value="ECO:0007669"/>
    <property type="project" value="TreeGrafter"/>
</dbReference>
<dbReference type="Gene3D" id="3.40.190.100">
    <property type="entry name" value="Glycine betaine-binding periplasmic protein, domain 2"/>
    <property type="match status" value="1"/>
</dbReference>
<reference evidence="6 7" key="1">
    <citation type="submission" date="2019-03" db="EMBL/GenBank/DDBJ databases">
        <title>Genomic Encyclopedia of Type Strains, Phase IV (KMG-IV): sequencing the most valuable type-strain genomes for metagenomic binning, comparative biology and taxonomic classification.</title>
        <authorList>
            <person name="Goeker M."/>
        </authorList>
    </citation>
    <scope>NUCLEOTIDE SEQUENCE [LARGE SCALE GENOMIC DNA]</scope>
    <source>
        <strain evidence="6 7">DSM 16326</strain>
    </source>
</reference>
<sequence>MIKPTMINGAVKAILLLLVLFAAPGVYAEKPIRIGWTAWSSTEAVMNIAREVLEGKMGYTVEPVMADIGIQYQGVARGDIDVMLMAWLPVTHKPYWDRFAGELVDLGPIYLGARLGWAVPGYIPKTELRSIEDLAKPEVVRKLRGEIQGIDPGSGLMQASEAALEAYGLDDYKLISASGAGMTAALQRAARSEQWIVVTAWNPHWMFARWELRYLEDPRGVLGGKERVHALVRPGFYQDYPDEVTGFLTRFHLPLEDVETVMLEASDSSYEEAAEKYVRTHPRQVRYWVSGTFVD</sequence>
<keyword evidence="2" id="KW-0813">Transport</keyword>
<evidence type="ECO:0000256" key="3">
    <source>
        <dbReference type="ARBA" id="ARBA00022475"/>
    </source>
</evidence>
<accession>A0A4R8IHB7</accession>
<dbReference type="Proteomes" id="UP000294914">
    <property type="component" value="Unassembled WGS sequence"/>
</dbReference>
<comment type="caution">
    <text evidence="6">The sequence shown here is derived from an EMBL/GenBank/DDBJ whole genome shotgun (WGS) entry which is preliminary data.</text>
</comment>